<keyword evidence="2" id="KW-0012">Acyltransferase</keyword>
<proteinExistence type="predicted"/>
<dbReference type="Proteomes" id="UP001596523">
    <property type="component" value="Unassembled WGS sequence"/>
</dbReference>
<dbReference type="GO" id="GO:0016746">
    <property type="term" value="F:acyltransferase activity"/>
    <property type="evidence" value="ECO:0007669"/>
    <property type="project" value="UniProtKB-KW"/>
</dbReference>
<comment type="caution">
    <text evidence="2">The sequence shown here is derived from an EMBL/GenBank/DDBJ whole genome shotgun (WGS) entry which is preliminary data.</text>
</comment>
<dbReference type="InterPro" id="IPR000182">
    <property type="entry name" value="GNAT_dom"/>
</dbReference>
<keyword evidence="2" id="KW-0808">Transferase</keyword>
<reference evidence="3" key="1">
    <citation type="journal article" date="2019" name="Int. J. Syst. Evol. Microbiol.">
        <title>The Global Catalogue of Microorganisms (GCM) 10K type strain sequencing project: providing services to taxonomists for standard genome sequencing and annotation.</title>
        <authorList>
            <consortium name="The Broad Institute Genomics Platform"/>
            <consortium name="The Broad Institute Genome Sequencing Center for Infectious Disease"/>
            <person name="Wu L."/>
            <person name="Ma J."/>
        </authorList>
    </citation>
    <scope>NUCLEOTIDE SEQUENCE [LARGE SCALE GENOMIC DNA]</scope>
    <source>
        <strain evidence="3">SYNS20</strain>
    </source>
</reference>
<evidence type="ECO:0000259" key="1">
    <source>
        <dbReference type="PROSITE" id="PS51186"/>
    </source>
</evidence>
<feature type="domain" description="N-acetyltransferase" evidence="1">
    <location>
        <begin position="18"/>
        <end position="173"/>
    </location>
</feature>
<name>A0ABW2JYU2_9ACTN</name>
<dbReference type="SUPFAM" id="SSF55729">
    <property type="entry name" value="Acyl-CoA N-acyltransferases (Nat)"/>
    <property type="match status" value="1"/>
</dbReference>
<dbReference type="EMBL" id="JBHTCF010000039">
    <property type="protein sequence ID" value="MFC7310649.1"/>
    <property type="molecule type" value="Genomic_DNA"/>
</dbReference>
<organism evidence="2 3">
    <name type="scientific">Streptomyces monticola</name>
    <dbReference type="NCBI Taxonomy" id="2666263"/>
    <lineage>
        <taxon>Bacteria</taxon>
        <taxon>Bacillati</taxon>
        <taxon>Actinomycetota</taxon>
        <taxon>Actinomycetes</taxon>
        <taxon>Kitasatosporales</taxon>
        <taxon>Streptomycetaceae</taxon>
        <taxon>Streptomyces</taxon>
    </lineage>
</organism>
<dbReference type="RefSeq" id="WP_381841570.1">
    <property type="nucleotide sequence ID" value="NZ_JBHTCF010000039.1"/>
</dbReference>
<dbReference type="EC" id="2.3.-.-" evidence="2"/>
<gene>
    <name evidence="2" type="ORF">ACFQVC_41360</name>
</gene>
<dbReference type="Gene3D" id="3.40.630.30">
    <property type="match status" value="1"/>
</dbReference>
<keyword evidence="3" id="KW-1185">Reference proteome</keyword>
<evidence type="ECO:0000313" key="2">
    <source>
        <dbReference type="EMBL" id="MFC7310649.1"/>
    </source>
</evidence>
<dbReference type="PROSITE" id="PS51186">
    <property type="entry name" value="GNAT"/>
    <property type="match status" value="1"/>
</dbReference>
<protein>
    <submittedName>
        <fullName evidence="2">GNAT family N-acetyltransferase</fullName>
        <ecNumber evidence="2">2.3.-.-</ecNumber>
    </submittedName>
</protein>
<accession>A0ABW2JYU2</accession>
<dbReference type="Pfam" id="PF00583">
    <property type="entry name" value="Acetyltransf_1"/>
    <property type="match status" value="1"/>
</dbReference>
<dbReference type="InterPro" id="IPR016181">
    <property type="entry name" value="Acyl_CoA_acyltransferase"/>
</dbReference>
<evidence type="ECO:0000313" key="3">
    <source>
        <dbReference type="Proteomes" id="UP001596523"/>
    </source>
</evidence>
<sequence>MAHYVLPPGRSGAGPLDLALRVGTTDDYAAVRDLHRRCSAASRALRYHCGTPELRPRIWQQLSDPRAGCTLLVSLTVPPHHTVAVGHLLGTNTPGSAELALLVEDRWQSRGIGTALADCLFDLARSIGVHSVSFVSGAGNCRAQRIARHLAARAADTARTADAPRAAVTLALA</sequence>